<dbReference type="InterPro" id="IPR031526">
    <property type="entry name" value="DUF4698"/>
</dbReference>
<name>A0A851NUT5_9GALL</name>
<evidence type="ECO:0000313" key="2">
    <source>
        <dbReference type="Proteomes" id="UP000613066"/>
    </source>
</evidence>
<dbReference type="EMBL" id="WBMW01003825">
    <property type="protein sequence ID" value="NXC45886.1"/>
    <property type="molecule type" value="Genomic_DNA"/>
</dbReference>
<dbReference type="PANTHER" id="PTHR34754">
    <property type="entry name" value="COILED-COIL DOMAIN-CONTAINING PROTEIN 60"/>
    <property type="match status" value="1"/>
</dbReference>
<feature type="non-terminal residue" evidence="1">
    <location>
        <position position="477"/>
    </location>
</feature>
<dbReference type="PANTHER" id="PTHR34754:SF1">
    <property type="entry name" value="COILED-COIL DOMAIN-CONTAINING PROTEIN 60"/>
    <property type="match status" value="1"/>
</dbReference>
<sequence>RRHISIVKQGREYFHLLHQESLKRKKALKAQQTEATTWITDFQPDKYSSDVEVSGGEINTINTLTEGSQLKKKKMTLRSFTPVYTNVLTPRFAEEKREQVFRQLCAIHWLLEASTLESNNLIHSILSCWNQTDPGGFKKSVKEMEGEKLTACMWELFLTNTKKYLRKARRSPLTRRANKAFAPFISQLSSQSSHGQTPFSSVSSLVVYSEDNAKVTGALSDSMSVSQQPKEQQPFFPSPQKLIQVTDEASKDVREQEEQEDTLKKTELKSLLSVAQKDYRVNMPFIKDQESITLRNLSFLCFSCSGHISNFIKNKSNLRADARQNFTAIRDEAACRLHDTLESLERSQEERCSQKYQALKRLKYFKEDMERLRQLDVRPEREQENELMWFPVLLARLPESVKSDHYVKKILKKLEKFGLNPDLQIPPDTFLKVLSDLQVWELCSPEIAAAVEFVRENIVQMPEEDFSEWFQTRVDLL</sequence>
<dbReference type="Proteomes" id="UP000613066">
    <property type="component" value="Unassembled WGS sequence"/>
</dbReference>
<gene>
    <name evidence="1" type="primary">Ccdc60</name>
    <name evidence="1" type="ORF">PENPIL_R03182</name>
</gene>
<protein>
    <submittedName>
        <fullName evidence="1">CCD60 protein</fullName>
    </submittedName>
</protein>
<reference evidence="1" key="1">
    <citation type="submission" date="2019-09" db="EMBL/GenBank/DDBJ databases">
        <title>Bird 10,000 Genomes (B10K) Project - Family phase.</title>
        <authorList>
            <person name="Zhang G."/>
        </authorList>
    </citation>
    <scope>NUCLEOTIDE SEQUENCE</scope>
    <source>
        <strain evidence="1">B10K-DU-001-08</strain>
        <tissue evidence="1">Muscle</tissue>
    </source>
</reference>
<feature type="non-terminal residue" evidence="1">
    <location>
        <position position="1"/>
    </location>
</feature>
<evidence type="ECO:0000313" key="1">
    <source>
        <dbReference type="EMBL" id="NXC45886.1"/>
    </source>
</evidence>
<dbReference type="AlphaFoldDB" id="A0A851NUT5"/>
<dbReference type="OrthoDB" id="10017343at2759"/>
<dbReference type="Pfam" id="PF15769">
    <property type="entry name" value="DUF4698"/>
    <property type="match status" value="1"/>
</dbReference>
<proteinExistence type="predicted"/>
<organism evidence="1 2">
    <name type="scientific">Penelope pileata</name>
    <dbReference type="NCBI Taxonomy" id="1118817"/>
    <lineage>
        <taxon>Eukaryota</taxon>
        <taxon>Metazoa</taxon>
        <taxon>Chordata</taxon>
        <taxon>Craniata</taxon>
        <taxon>Vertebrata</taxon>
        <taxon>Euteleostomi</taxon>
        <taxon>Archelosauria</taxon>
        <taxon>Archosauria</taxon>
        <taxon>Dinosauria</taxon>
        <taxon>Saurischia</taxon>
        <taxon>Theropoda</taxon>
        <taxon>Coelurosauria</taxon>
        <taxon>Aves</taxon>
        <taxon>Neognathae</taxon>
        <taxon>Galloanserae</taxon>
        <taxon>Galliformes</taxon>
        <taxon>Cracidae</taxon>
        <taxon>Penelope</taxon>
    </lineage>
</organism>
<comment type="caution">
    <text evidence="1">The sequence shown here is derived from an EMBL/GenBank/DDBJ whole genome shotgun (WGS) entry which is preliminary data.</text>
</comment>
<keyword evidence="2" id="KW-1185">Reference proteome</keyword>
<accession>A0A851NUT5</accession>